<evidence type="ECO:0000256" key="2">
    <source>
        <dbReference type="ARBA" id="ARBA00022737"/>
    </source>
</evidence>
<proteinExistence type="predicted"/>
<reference evidence="4" key="1">
    <citation type="submission" date="2021-02" db="EMBL/GenBank/DDBJ databases">
        <authorList>
            <person name="Dougan E. K."/>
            <person name="Rhodes N."/>
            <person name="Thang M."/>
            <person name="Chan C."/>
        </authorList>
    </citation>
    <scope>NUCLEOTIDE SEQUENCE</scope>
</reference>
<dbReference type="PANTHER" id="PTHR18849">
    <property type="entry name" value="LEUCINE RICH REPEAT PROTEIN"/>
    <property type="match status" value="1"/>
</dbReference>
<dbReference type="InterPro" id="IPR032675">
    <property type="entry name" value="LRR_dom_sf"/>
</dbReference>
<keyword evidence="5" id="KW-1185">Reference proteome</keyword>
<feature type="region of interest" description="Disordered" evidence="3">
    <location>
        <begin position="1"/>
        <end position="54"/>
    </location>
</feature>
<gene>
    <name evidence="4" type="primary">Lrrc43</name>
    <name evidence="4" type="ORF">SNAT2548_LOCUS20371</name>
</gene>
<dbReference type="Proteomes" id="UP000604046">
    <property type="component" value="Unassembled WGS sequence"/>
</dbReference>
<feature type="non-terminal residue" evidence="4">
    <location>
        <position position="1"/>
    </location>
</feature>
<feature type="region of interest" description="Disordered" evidence="3">
    <location>
        <begin position="562"/>
        <end position="583"/>
    </location>
</feature>
<keyword evidence="2" id="KW-0677">Repeat</keyword>
<dbReference type="AlphaFoldDB" id="A0A812Q1R0"/>
<name>A0A812Q1R0_9DINO</name>
<organism evidence="4 5">
    <name type="scientific">Symbiodinium natans</name>
    <dbReference type="NCBI Taxonomy" id="878477"/>
    <lineage>
        <taxon>Eukaryota</taxon>
        <taxon>Sar</taxon>
        <taxon>Alveolata</taxon>
        <taxon>Dinophyceae</taxon>
        <taxon>Suessiales</taxon>
        <taxon>Symbiodiniaceae</taxon>
        <taxon>Symbiodinium</taxon>
    </lineage>
</organism>
<dbReference type="SUPFAM" id="SSF52075">
    <property type="entry name" value="Outer arm dynein light chain 1"/>
    <property type="match status" value="1"/>
</dbReference>
<protein>
    <submittedName>
        <fullName evidence="4">Lrrc43 protein</fullName>
    </submittedName>
</protein>
<dbReference type="PANTHER" id="PTHR18849:SF0">
    <property type="entry name" value="CILIA- AND FLAGELLA-ASSOCIATED PROTEIN 410-RELATED"/>
    <property type="match status" value="1"/>
</dbReference>
<comment type="caution">
    <text evidence="4">The sequence shown here is derived from an EMBL/GenBank/DDBJ whole genome shotgun (WGS) entry which is preliminary data.</text>
</comment>
<evidence type="ECO:0000313" key="4">
    <source>
        <dbReference type="EMBL" id="CAE7372965.1"/>
    </source>
</evidence>
<evidence type="ECO:0000256" key="1">
    <source>
        <dbReference type="ARBA" id="ARBA00022614"/>
    </source>
</evidence>
<sequence>EPEAQDKDGKGREGKEKDQKDQKDQKESKESKGKGKDKGEGKGKGEQSGSGNGWSADAEKLLRLVKRLGPRNPNLCSSAFLNNFFRDLRLPQLRVGPCLGEAAVGFSQLLSLDVSRNYLVDIAYLPPNLRFLRAYNNRLTRLSCKPLASLCFLGLGFNPLGDAGFADASKFPNLLSLDAGNTDTASLANAKLKLKPLAMLRHLYLLGSPVCLLPFYRLQLIHQVPQLQVLDGLAPSEEELAEAQQLPETGEACSSHVPESAGGGLDWCRVTLAFGQLTSHQELLREALLTAADEEAIASQAAEAAAAGEEVVERDALAEKCGQESQLRLTFQLPNGIWVATSSINLCKKTYEVEEGQPPPPVVLKESLKLKALRQESGEQLSFDLRFDEDLGGLRALRQWLQRGLQIKLWYLAKPPETPEAAQPLQPLEAKVDTGMEDAKPADSADGGATEVAAVTGEDAEVVAEAAPSSVKEDKDGVGVCLGGCVVPLSSLLQRTPTSIGYPDPWQHVAEVSVVSVAHWLNPEIQVPKERDKEKAEKVEKPAPAAQLDLVLSLYATPLEDVVESEEEAPPAPKAKAKAKGKK</sequence>
<evidence type="ECO:0000313" key="5">
    <source>
        <dbReference type="Proteomes" id="UP000604046"/>
    </source>
</evidence>
<dbReference type="OrthoDB" id="445627at2759"/>
<keyword evidence="1" id="KW-0433">Leucine-rich repeat</keyword>
<accession>A0A812Q1R0</accession>
<dbReference type="Gene3D" id="3.80.10.10">
    <property type="entry name" value="Ribonuclease Inhibitor"/>
    <property type="match status" value="1"/>
</dbReference>
<evidence type="ECO:0000256" key="3">
    <source>
        <dbReference type="SAM" id="MobiDB-lite"/>
    </source>
</evidence>
<dbReference type="EMBL" id="CAJNDS010002208">
    <property type="protein sequence ID" value="CAE7372965.1"/>
    <property type="molecule type" value="Genomic_DNA"/>
</dbReference>
<feature type="compositionally biased region" description="Basic and acidic residues" evidence="3">
    <location>
        <begin position="1"/>
        <end position="45"/>
    </location>
</feature>